<evidence type="ECO:0000313" key="2">
    <source>
        <dbReference type="Proteomes" id="UP000092124"/>
    </source>
</evidence>
<gene>
    <name evidence="1" type="ORF">A6R68_07199</name>
</gene>
<dbReference type="EMBL" id="LZPO01097258">
    <property type="protein sequence ID" value="OBS64261.1"/>
    <property type="molecule type" value="Genomic_DNA"/>
</dbReference>
<sequence length="83" mass="9085">MGATSKQHRRGPSPEGIDPIHCYQEAEESSGTLPPQLLQHDPNSICGIPHSSYALFNNFSQGTALLSAFSPIPNVLLFNFYLK</sequence>
<accession>A0A1A6GDD0</accession>
<organism evidence="1 2">
    <name type="scientific">Neotoma lepida</name>
    <name type="common">Desert woodrat</name>
    <dbReference type="NCBI Taxonomy" id="56216"/>
    <lineage>
        <taxon>Eukaryota</taxon>
        <taxon>Metazoa</taxon>
        <taxon>Chordata</taxon>
        <taxon>Craniata</taxon>
        <taxon>Vertebrata</taxon>
        <taxon>Euteleostomi</taxon>
        <taxon>Mammalia</taxon>
        <taxon>Eutheria</taxon>
        <taxon>Euarchontoglires</taxon>
        <taxon>Glires</taxon>
        <taxon>Rodentia</taxon>
        <taxon>Myomorpha</taxon>
        <taxon>Muroidea</taxon>
        <taxon>Cricetidae</taxon>
        <taxon>Neotominae</taxon>
        <taxon>Neotoma</taxon>
    </lineage>
</organism>
<dbReference type="Proteomes" id="UP000092124">
    <property type="component" value="Unassembled WGS sequence"/>
</dbReference>
<protein>
    <submittedName>
        <fullName evidence="1">Uncharacterized protein</fullName>
    </submittedName>
</protein>
<evidence type="ECO:0000313" key="1">
    <source>
        <dbReference type="EMBL" id="OBS64261.1"/>
    </source>
</evidence>
<name>A0A1A6GDD0_NEOLE</name>
<comment type="caution">
    <text evidence="1">The sequence shown here is derived from an EMBL/GenBank/DDBJ whole genome shotgun (WGS) entry which is preliminary data.</text>
</comment>
<feature type="non-terminal residue" evidence="1">
    <location>
        <position position="83"/>
    </location>
</feature>
<proteinExistence type="predicted"/>
<dbReference type="AlphaFoldDB" id="A0A1A6GDD0"/>
<keyword evidence="2" id="KW-1185">Reference proteome</keyword>
<reference evidence="1 2" key="1">
    <citation type="submission" date="2016-06" db="EMBL/GenBank/DDBJ databases">
        <title>The Draft Genome Sequence and Annotation of the Desert Woodrat Neotoma lepida.</title>
        <authorList>
            <person name="Campbell M."/>
            <person name="Oakeson K.F."/>
            <person name="Yandell M."/>
            <person name="Halpert J.R."/>
            <person name="Dearing D."/>
        </authorList>
    </citation>
    <scope>NUCLEOTIDE SEQUENCE [LARGE SCALE GENOMIC DNA]</scope>
    <source>
        <strain evidence="1">417</strain>
        <tissue evidence="1">Liver</tissue>
    </source>
</reference>